<keyword evidence="1" id="KW-0812">Transmembrane</keyword>
<accession>A0A1K2IK16</accession>
<evidence type="ECO:0000256" key="1">
    <source>
        <dbReference type="SAM" id="Phobius"/>
    </source>
</evidence>
<dbReference type="RefSeq" id="WP_072401967.1">
    <property type="nucleotide sequence ID" value="NZ_FPKV01000002.1"/>
</dbReference>
<dbReference type="EMBL" id="FPKV01000002">
    <property type="protein sequence ID" value="SFZ92610.1"/>
    <property type="molecule type" value="Genomic_DNA"/>
</dbReference>
<gene>
    <name evidence="2" type="ORF">SAMN05428642_102825</name>
</gene>
<proteinExistence type="predicted"/>
<evidence type="ECO:0000313" key="2">
    <source>
        <dbReference type="EMBL" id="SFZ92610.1"/>
    </source>
</evidence>
<sequence length="83" mass="9646">MIINPNYIIVLGLIITALGTYFLNKNTDKSFDEVKDERSDLKNKLNIKFEKTSEEMRLHKDSLNSKVEIEAANIITERKVFRS</sequence>
<dbReference type="AlphaFoldDB" id="A0A1K2IK16"/>
<organism evidence="2 3">
    <name type="scientific">Flaviramulus basaltis</name>
    <dbReference type="NCBI Taxonomy" id="369401"/>
    <lineage>
        <taxon>Bacteria</taxon>
        <taxon>Pseudomonadati</taxon>
        <taxon>Bacteroidota</taxon>
        <taxon>Flavobacteriia</taxon>
        <taxon>Flavobacteriales</taxon>
        <taxon>Flavobacteriaceae</taxon>
        <taxon>Flaviramulus</taxon>
    </lineage>
</organism>
<name>A0A1K2IK16_9FLAO</name>
<keyword evidence="3" id="KW-1185">Reference proteome</keyword>
<keyword evidence="1" id="KW-1133">Transmembrane helix</keyword>
<feature type="transmembrane region" description="Helical" evidence="1">
    <location>
        <begin position="6"/>
        <end position="23"/>
    </location>
</feature>
<protein>
    <submittedName>
        <fullName evidence="2">Uncharacterized protein</fullName>
    </submittedName>
</protein>
<evidence type="ECO:0000313" key="3">
    <source>
        <dbReference type="Proteomes" id="UP000182544"/>
    </source>
</evidence>
<dbReference type="Proteomes" id="UP000182544">
    <property type="component" value="Unassembled WGS sequence"/>
</dbReference>
<keyword evidence="1" id="KW-0472">Membrane</keyword>
<reference evidence="2 3" key="1">
    <citation type="submission" date="2016-10" db="EMBL/GenBank/DDBJ databases">
        <authorList>
            <person name="de Groot N.N."/>
        </authorList>
    </citation>
    <scope>NUCLEOTIDE SEQUENCE [LARGE SCALE GENOMIC DNA]</scope>
    <source>
        <strain evidence="2 3">DSM 18180</strain>
    </source>
</reference>